<protein>
    <recommendedName>
        <fullName evidence="6">S-adenosyl-L-methionine-dependent methyltransferase superfamily protein</fullName>
    </recommendedName>
</protein>
<name>A0A835LVJ5_9MAGN</name>
<keyword evidence="5" id="KW-1185">Reference proteome</keyword>
<evidence type="ECO:0008006" key="6">
    <source>
        <dbReference type="Google" id="ProtNLM"/>
    </source>
</evidence>
<dbReference type="SUPFAM" id="SSF53335">
    <property type="entry name" value="S-adenosyl-L-methionine-dependent methyltransferases"/>
    <property type="match status" value="1"/>
</dbReference>
<keyword evidence="2" id="KW-0489">Methyltransferase</keyword>
<dbReference type="EMBL" id="JADFTS010000005">
    <property type="protein sequence ID" value="KAF9604854.1"/>
    <property type="molecule type" value="Genomic_DNA"/>
</dbReference>
<dbReference type="GO" id="GO:0008168">
    <property type="term" value="F:methyltransferase activity"/>
    <property type="evidence" value="ECO:0007669"/>
    <property type="project" value="UniProtKB-KW"/>
</dbReference>
<proteinExistence type="inferred from homology"/>
<dbReference type="GO" id="GO:0032259">
    <property type="term" value="P:methylation"/>
    <property type="evidence" value="ECO:0007669"/>
    <property type="project" value="UniProtKB-KW"/>
</dbReference>
<dbReference type="Gene3D" id="3.40.50.150">
    <property type="entry name" value="Vaccinia Virus protein VP39"/>
    <property type="match status" value="1"/>
</dbReference>
<evidence type="ECO:0000256" key="3">
    <source>
        <dbReference type="ARBA" id="ARBA00022679"/>
    </source>
</evidence>
<evidence type="ECO:0000313" key="4">
    <source>
        <dbReference type="EMBL" id="KAF9604854.1"/>
    </source>
</evidence>
<dbReference type="InterPro" id="IPR051419">
    <property type="entry name" value="Lys/N-term_MeTrsfase_sf"/>
</dbReference>
<dbReference type="FunFam" id="3.40.50.150:FF:000351">
    <property type="entry name" value="S-adenosyl-L-methionine-dependent methyltransferase superfamily protein"/>
    <property type="match status" value="1"/>
</dbReference>
<organism evidence="4 5">
    <name type="scientific">Coptis chinensis</name>
    <dbReference type="NCBI Taxonomy" id="261450"/>
    <lineage>
        <taxon>Eukaryota</taxon>
        <taxon>Viridiplantae</taxon>
        <taxon>Streptophyta</taxon>
        <taxon>Embryophyta</taxon>
        <taxon>Tracheophyta</taxon>
        <taxon>Spermatophyta</taxon>
        <taxon>Magnoliopsida</taxon>
        <taxon>Ranunculales</taxon>
        <taxon>Ranunculaceae</taxon>
        <taxon>Coptidoideae</taxon>
        <taxon>Coptis</taxon>
    </lineage>
</organism>
<comment type="caution">
    <text evidence="4">The sequence shown here is derived from an EMBL/GenBank/DDBJ whole genome shotgun (WGS) entry which is preliminary data.</text>
</comment>
<dbReference type="PANTHER" id="PTHR12176:SF56">
    <property type="entry name" value="OS04G0510700 PROTEIN"/>
    <property type="match status" value="1"/>
</dbReference>
<dbReference type="AlphaFoldDB" id="A0A835LVJ5"/>
<dbReference type="OrthoDB" id="411785at2759"/>
<evidence type="ECO:0000313" key="5">
    <source>
        <dbReference type="Proteomes" id="UP000631114"/>
    </source>
</evidence>
<dbReference type="InterPro" id="IPR029063">
    <property type="entry name" value="SAM-dependent_MTases_sf"/>
</dbReference>
<comment type="similarity">
    <text evidence="1">Belongs to the methyltransferase superfamily.</text>
</comment>
<sequence>MWRRLSLTITSKTSNLRFFSTAIRRNGSLIEDEGDWFYSSEWWGTYSEGHTVFRSSSDKGNGIISVVSHPCSKPEIVQWTSMEKWLQQRYAEIHSENEQFTVLGYRWRVLRFNDFTRQTTAKIMAACRKSDPLSVFIMQQPHILAVPYLKSMVSVGLATLASCRYDLKNAVNGQKPMRVLCIGHGGGSLPLFLASKIQGAIIDIVEIDPLVILASTQAMGFPASTVMTSSGRRALAHCEMIDEVMWKGTHERLCLYEIDAEEFIVQTTNVYDLVFIDAYDGDDIFPHKLWDPSGPFLETLGNRLHPEHGTVVVNLHADSDILDSDGSDPTSFQQLLPMGKYVSRVCKAYKKVLVGHKSCSRRGGVGLGFIASVPWLCNTSLVVCRGFEVGGMIPERDSVLNTVVSNSQEVEDDLNLPFSCFEYINRGFVMVD</sequence>
<reference evidence="4 5" key="1">
    <citation type="submission" date="2020-10" db="EMBL/GenBank/DDBJ databases">
        <title>The Coptis chinensis genome and diversification of protoberbering-type alkaloids.</title>
        <authorList>
            <person name="Wang B."/>
            <person name="Shu S."/>
            <person name="Song C."/>
            <person name="Liu Y."/>
        </authorList>
    </citation>
    <scope>NUCLEOTIDE SEQUENCE [LARGE SCALE GENOMIC DNA]</scope>
    <source>
        <strain evidence="4">HL-2020</strain>
        <tissue evidence="4">Leaf</tissue>
    </source>
</reference>
<accession>A0A835LVJ5</accession>
<dbReference type="PANTHER" id="PTHR12176">
    <property type="entry name" value="SAM-DEPENDENT METHYLTRANSFERASE SUPERFAMILY PROTEIN"/>
    <property type="match status" value="1"/>
</dbReference>
<evidence type="ECO:0000256" key="2">
    <source>
        <dbReference type="ARBA" id="ARBA00022603"/>
    </source>
</evidence>
<keyword evidence="3" id="KW-0808">Transferase</keyword>
<gene>
    <name evidence="4" type="ORF">IFM89_010529</name>
</gene>
<evidence type="ECO:0000256" key="1">
    <source>
        <dbReference type="ARBA" id="ARBA00008361"/>
    </source>
</evidence>
<dbReference type="Proteomes" id="UP000631114">
    <property type="component" value="Unassembled WGS sequence"/>
</dbReference>